<evidence type="ECO:0000259" key="1">
    <source>
        <dbReference type="Pfam" id="PF22422"/>
    </source>
</evidence>
<keyword evidence="3" id="KW-1185">Reference proteome</keyword>
<dbReference type="PANTHER" id="PTHR10412:SF10">
    <property type="entry name" value="GLYCOSYL HYDROLASE FAMILY 63 C-TERMINAL DOMAIN-CONTAINING PROTEIN"/>
    <property type="match status" value="1"/>
</dbReference>
<dbReference type="InterPro" id="IPR054491">
    <property type="entry name" value="MGH1-like_GH"/>
</dbReference>
<accession>A0A0H5DN50</accession>
<dbReference type="EMBL" id="CWGJ01000005">
    <property type="protein sequence ID" value="CRX37671.1"/>
    <property type="molecule type" value="Genomic_DNA"/>
</dbReference>
<proteinExistence type="predicted"/>
<dbReference type="Pfam" id="PF22422">
    <property type="entry name" value="MGH1-like_GH"/>
    <property type="match status" value="2"/>
</dbReference>
<dbReference type="InterPro" id="IPR012341">
    <property type="entry name" value="6hp_glycosidase-like_sf"/>
</dbReference>
<dbReference type="Gene3D" id="1.50.10.10">
    <property type="match status" value="1"/>
</dbReference>
<dbReference type="InterPro" id="IPR004888">
    <property type="entry name" value="Glycoside_hydrolase_63"/>
</dbReference>
<organism evidence="2 3">
    <name type="scientific">Estrella lausannensis</name>
    <dbReference type="NCBI Taxonomy" id="483423"/>
    <lineage>
        <taxon>Bacteria</taxon>
        <taxon>Pseudomonadati</taxon>
        <taxon>Chlamydiota</taxon>
        <taxon>Chlamydiia</taxon>
        <taxon>Parachlamydiales</taxon>
        <taxon>Candidatus Criblamydiaceae</taxon>
        <taxon>Estrella</taxon>
    </lineage>
</organism>
<dbReference type="GO" id="GO:0009311">
    <property type="term" value="P:oligosaccharide metabolic process"/>
    <property type="evidence" value="ECO:0007669"/>
    <property type="project" value="InterPro"/>
</dbReference>
<feature type="domain" description="Mannosylglycerate hydrolase MGH1-like glycoside hydrolase" evidence="1">
    <location>
        <begin position="695"/>
        <end position="862"/>
    </location>
</feature>
<gene>
    <name evidence="2" type="ORF">ELAC_0310</name>
</gene>
<dbReference type="AlphaFoldDB" id="A0A0H5DN50"/>
<feature type="domain" description="Mannosylglycerate hydrolase MGH1-like glycoside hydrolase" evidence="1">
    <location>
        <begin position="421"/>
        <end position="527"/>
    </location>
</feature>
<evidence type="ECO:0000313" key="3">
    <source>
        <dbReference type="Proteomes" id="UP000220251"/>
    </source>
</evidence>
<dbReference type="PANTHER" id="PTHR10412">
    <property type="entry name" value="MANNOSYL-OLIGOSACCHARIDE GLUCOSIDASE"/>
    <property type="match status" value="1"/>
</dbReference>
<protein>
    <recommendedName>
        <fullName evidence="1">Mannosylglycerate hydrolase MGH1-like glycoside hydrolase domain-containing protein</fullName>
    </recommendedName>
</protein>
<dbReference type="GO" id="GO:0004573">
    <property type="term" value="F:Glc3Man9GlcNAc2 oligosaccharide glucosidase activity"/>
    <property type="evidence" value="ECO:0007669"/>
    <property type="project" value="InterPro"/>
</dbReference>
<dbReference type="SUPFAM" id="SSF48208">
    <property type="entry name" value="Six-hairpin glycosidases"/>
    <property type="match status" value="1"/>
</dbReference>
<reference evidence="3" key="1">
    <citation type="submission" date="2015-06" db="EMBL/GenBank/DDBJ databases">
        <authorList>
            <person name="Bertelli C."/>
        </authorList>
    </citation>
    <scope>NUCLEOTIDE SEQUENCE [LARGE SCALE GENOMIC DNA]</scope>
    <source>
        <strain evidence="3">CRIB-30</strain>
    </source>
</reference>
<name>A0A0H5DN50_9BACT</name>
<dbReference type="Proteomes" id="UP000220251">
    <property type="component" value="Unassembled WGS sequence"/>
</dbReference>
<dbReference type="InterPro" id="IPR008928">
    <property type="entry name" value="6-hairpin_glycosidase_sf"/>
</dbReference>
<dbReference type="OrthoDB" id="9798687at2"/>
<sequence>MALTEEDKRLEEAKAGKAPWRKFGPYLSERQWGTVREDYSPGGTAWEYLPHDEARSRAYRWGEDGIAGISDESQYMCFALSFWNGKDPILKERLFGLTGNEGNHGEDVKEVYFYLDNLPSHAYMKYLYKYPQNPYPYTDLVETNKKRTREQPEYELIDTGIFDKDEYFDIFIEYAKSNPEDILIRIRVENRGEREAPLTLLPTLWFRNVWSWKEGVKKPTIALENEGCLRAQHPWLGQYRLLFKGADETLFTENETNMERLFNAESASPFVKDAFHRYLIDGDRTAVNPAKTGTKAAPLYRITVPGKSGSTIEMRLVKSTSALEPDLVDQETVFKTRIQEADAFYSSITPFPLSDDMRLVQRQAFAGLLWNKQCYIYSVKDWLKGDPLQPKPPKCREEGRNQHWPYFEVRDIFSMPDKWEYPWFASWDLAFHAVSLAMIDPEFAKSQMILLTREWTMAPNGQIPAYEWCFSDVNPPVQAWASMRIYQIEAKRHGTKDCSFLERMFQKLLLNFTWWVNRKDAEGRNIFEGGFLGLDNIGAFDRSLAPPSGGILLQQDGTGWMGMYCLNMLQIALELATNDPVYEDMASKFFEHFVHIANAINNVTEQQEGLWDKEDGFYHSMLIQPDGKRILLRQDNMAGIIPLFAVATNDAYVPKQFPDFKKRFRWFADHKPEMLTNIADMTKLGQEGRVLLAFANQTKMTRTLKKILHPDEFLSPYGIRSVSKKHEKHPFSIELSGKKFFLDYEPAESTCGLFGGNSNWRGPVWFPLNYLLIESLQKFDHYYGCDFKVECPTGSGNMKSLWEVSQDLTKRLISVFLKDQDGRRPLWGENTKFQTDPHFRDYLFFHEYFHGDNGKGLGASNQTGWTAIVAKLICQLAEYNPKEAEKKKEHVH</sequence>
<dbReference type="RefSeq" id="WP_098037531.1">
    <property type="nucleotide sequence ID" value="NZ_CWGJ01000005.1"/>
</dbReference>
<evidence type="ECO:0000313" key="2">
    <source>
        <dbReference type="EMBL" id="CRX37671.1"/>
    </source>
</evidence>